<dbReference type="Proteomes" id="UP001208570">
    <property type="component" value="Unassembled WGS sequence"/>
</dbReference>
<comment type="subcellular location">
    <subcellularLocation>
        <location evidence="1">Cell membrane</location>
        <topology evidence="1">Multi-pass membrane protein</topology>
    </subcellularLocation>
</comment>
<feature type="transmembrane region" description="Helical" evidence="11">
    <location>
        <begin position="99"/>
        <end position="125"/>
    </location>
</feature>
<reference evidence="13" key="1">
    <citation type="journal article" date="2023" name="Mol. Biol. Evol.">
        <title>Third-Generation Sequencing Reveals the Adaptive Role of the Epigenome in Three Deep-Sea Polychaetes.</title>
        <authorList>
            <person name="Perez M."/>
            <person name="Aroh O."/>
            <person name="Sun Y."/>
            <person name="Lan Y."/>
            <person name="Juniper S.K."/>
            <person name="Young C.R."/>
            <person name="Angers B."/>
            <person name="Qian P.Y."/>
        </authorList>
    </citation>
    <scope>NUCLEOTIDE SEQUENCE</scope>
    <source>
        <strain evidence="13">P08H-3</strain>
    </source>
</reference>
<comment type="similarity">
    <text evidence="9">Belongs to the G-protein coupled receptor 1 family.</text>
</comment>
<evidence type="ECO:0000313" key="14">
    <source>
        <dbReference type="Proteomes" id="UP001208570"/>
    </source>
</evidence>
<dbReference type="AlphaFoldDB" id="A0AAD9JPM8"/>
<dbReference type="Pfam" id="PF00001">
    <property type="entry name" value="7tm_1"/>
    <property type="match status" value="1"/>
</dbReference>
<dbReference type="SMART" id="SM01381">
    <property type="entry name" value="7TM_GPCR_Srsx"/>
    <property type="match status" value="1"/>
</dbReference>
<dbReference type="Gene3D" id="1.20.1070.10">
    <property type="entry name" value="Rhodopsin 7-helix transmembrane proteins"/>
    <property type="match status" value="1"/>
</dbReference>
<dbReference type="PROSITE" id="PS50262">
    <property type="entry name" value="G_PROTEIN_RECEP_F1_2"/>
    <property type="match status" value="1"/>
</dbReference>
<keyword evidence="14" id="KW-1185">Reference proteome</keyword>
<evidence type="ECO:0000256" key="11">
    <source>
        <dbReference type="SAM" id="Phobius"/>
    </source>
</evidence>
<accession>A0AAD9JPM8</accession>
<name>A0AAD9JPM8_9ANNE</name>
<organism evidence="13 14">
    <name type="scientific">Paralvinella palmiformis</name>
    <dbReference type="NCBI Taxonomy" id="53620"/>
    <lineage>
        <taxon>Eukaryota</taxon>
        <taxon>Metazoa</taxon>
        <taxon>Spiralia</taxon>
        <taxon>Lophotrochozoa</taxon>
        <taxon>Annelida</taxon>
        <taxon>Polychaeta</taxon>
        <taxon>Sedentaria</taxon>
        <taxon>Canalipalpata</taxon>
        <taxon>Terebellida</taxon>
        <taxon>Terebelliformia</taxon>
        <taxon>Alvinellidae</taxon>
        <taxon>Paralvinella</taxon>
    </lineage>
</organism>
<dbReference type="SUPFAM" id="SSF81321">
    <property type="entry name" value="Family A G protein-coupled receptor-like"/>
    <property type="match status" value="1"/>
</dbReference>
<keyword evidence="7 9" id="KW-0675">Receptor</keyword>
<evidence type="ECO:0000256" key="8">
    <source>
        <dbReference type="ARBA" id="ARBA00023224"/>
    </source>
</evidence>
<dbReference type="GO" id="GO:0005886">
    <property type="term" value="C:plasma membrane"/>
    <property type="evidence" value="ECO:0007669"/>
    <property type="project" value="UniProtKB-SubCell"/>
</dbReference>
<evidence type="ECO:0000256" key="3">
    <source>
        <dbReference type="ARBA" id="ARBA00022692"/>
    </source>
</evidence>
<evidence type="ECO:0000256" key="4">
    <source>
        <dbReference type="ARBA" id="ARBA00022989"/>
    </source>
</evidence>
<keyword evidence="3 9" id="KW-0812">Transmembrane</keyword>
<dbReference type="EMBL" id="JAODUP010000217">
    <property type="protein sequence ID" value="KAK2156290.1"/>
    <property type="molecule type" value="Genomic_DNA"/>
</dbReference>
<sequence>MSREVTGNETRKKREEDGEKRWEVLARDKRGKESIGMAKTGVQHLRRGNAVKGRGDLVLIRFEEEEEDKVFPWLRGEKGQMANETEQNVDSLKTINTTLLFIGVLFLLLASWILLGNSLIMIAIARFRRLQTLTNRFVFSLALSDFMAGLFIIWQSCFSWFPQLEGSGTACIFRFLNIQSSFCSAFHLIAIATDRYLAVLHPLRYQEFITPRVVNVLIALSWIFAFIILGSVLGTADYVAGVSFCTLPDIVPHALLILIFHVLLVSEIIAMFYMYGRIFWVARKQVRQISENEVSGGQTEKRKTFAKELKAARQLSFIVLVFFVCHATFLVVLAPSYIYKEIMPVPKFIIMYKVSLIIIFGNSALNPIVYALKNKALRKAFKCILCRCLLKEGECDDNSFGETSHTNA</sequence>
<dbReference type="PROSITE" id="PS00237">
    <property type="entry name" value="G_PROTEIN_RECEP_F1_1"/>
    <property type="match status" value="1"/>
</dbReference>
<feature type="transmembrane region" description="Helical" evidence="11">
    <location>
        <begin position="317"/>
        <end position="338"/>
    </location>
</feature>
<keyword evidence="4 11" id="KW-1133">Transmembrane helix</keyword>
<dbReference type="GO" id="GO:0004930">
    <property type="term" value="F:G protein-coupled receptor activity"/>
    <property type="evidence" value="ECO:0007669"/>
    <property type="project" value="UniProtKB-KW"/>
</dbReference>
<feature type="compositionally biased region" description="Basic and acidic residues" evidence="10">
    <location>
        <begin position="9"/>
        <end position="20"/>
    </location>
</feature>
<evidence type="ECO:0000256" key="7">
    <source>
        <dbReference type="ARBA" id="ARBA00023170"/>
    </source>
</evidence>
<dbReference type="CDD" id="cd00637">
    <property type="entry name" value="7tm_classA_rhodopsin-like"/>
    <property type="match status" value="1"/>
</dbReference>
<protein>
    <recommendedName>
        <fullName evidence="12">G-protein coupled receptors family 1 profile domain-containing protein</fullName>
    </recommendedName>
</protein>
<feature type="transmembrane region" description="Helical" evidence="11">
    <location>
        <begin position="137"/>
        <end position="161"/>
    </location>
</feature>
<dbReference type="InterPro" id="IPR050569">
    <property type="entry name" value="TAAR"/>
</dbReference>
<dbReference type="PANTHER" id="PTHR24249">
    <property type="entry name" value="HISTAMINE RECEPTOR-RELATED G-PROTEIN COUPLED RECEPTOR"/>
    <property type="match status" value="1"/>
</dbReference>
<feature type="transmembrane region" description="Helical" evidence="11">
    <location>
        <begin position="254"/>
        <end position="275"/>
    </location>
</feature>
<keyword evidence="5 9" id="KW-0297">G-protein coupled receptor</keyword>
<dbReference type="InterPro" id="IPR000276">
    <property type="entry name" value="GPCR_Rhodpsn"/>
</dbReference>
<evidence type="ECO:0000256" key="9">
    <source>
        <dbReference type="RuleBase" id="RU000688"/>
    </source>
</evidence>
<proteinExistence type="inferred from homology"/>
<evidence type="ECO:0000256" key="5">
    <source>
        <dbReference type="ARBA" id="ARBA00023040"/>
    </source>
</evidence>
<keyword evidence="8 9" id="KW-0807">Transducer</keyword>
<evidence type="ECO:0000259" key="12">
    <source>
        <dbReference type="PROSITE" id="PS50262"/>
    </source>
</evidence>
<feature type="transmembrane region" description="Helical" evidence="11">
    <location>
        <begin position="173"/>
        <end position="192"/>
    </location>
</feature>
<comment type="caution">
    <text evidence="13">The sequence shown here is derived from an EMBL/GenBank/DDBJ whole genome shotgun (WGS) entry which is preliminary data.</text>
</comment>
<keyword evidence="6 11" id="KW-0472">Membrane</keyword>
<feature type="transmembrane region" description="Helical" evidence="11">
    <location>
        <begin position="350"/>
        <end position="372"/>
    </location>
</feature>
<dbReference type="InterPro" id="IPR017452">
    <property type="entry name" value="GPCR_Rhodpsn_7TM"/>
</dbReference>
<evidence type="ECO:0000256" key="10">
    <source>
        <dbReference type="SAM" id="MobiDB-lite"/>
    </source>
</evidence>
<dbReference type="PANTHER" id="PTHR24249:SF414">
    <property type="entry name" value="LP14436P"/>
    <property type="match status" value="1"/>
</dbReference>
<evidence type="ECO:0000256" key="2">
    <source>
        <dbReference type="ARBA" id="ARBA00022475"/>
    </source>
</evidence>
<feature type="region of interest" description="Disordered" evidence="10">
    <location>
        <begin position="1"/>
        <end position="20"/>
    </location>
</feature>
<keyword evidence="2" id="KW-1003">Cell membrane</keyword>
<evidence type="ECO:0000256" key="6">
    <source>
        <dbReference type="ARBA" id="ARBA00023136"/>
    </source>
</evidence>
<dbReference type="PRINTS" id="PR00237">
    <property type="entry name" value="GPCRRHODOPSN"/>
</dbReference>
<feature type="domain" description="G-protein coupled receptors family 1 profile" evidence="12">
    <location>
        <begin position="116"/>
        <end position="370"/>
    </location>
</feature>
<gene>
    <name evidence="13" type="ORF">LSH36_217g05092</name>
</gene>
<feature type="transmembrane region" description="Helical" evidence="11">
    <location>
        <begin position="213"/>
        <end position="234"/>
    </location>
</feature>
<evidence type="ECO:0000256" key="1">
    <source>
        <dbReference type="ARBA" id="ARBA00004651"/>
    </source>
</evidence>
<evidence type="ECO:0000313" key="13">
    <source>
        <dbReference type="EMBL" id="KAK2156290.1"/>
    </source>
</evidence>